<evidence type="ECO:0000256" key="4">
    <source>
        <dbReference type="ARBA" id="ARBA00023002"/>
    </source>
</evidence>
<dbReference type="PROSITE" id="PS51349">
    <property type="entry name" value="FMN_HYDROXY_ACID_DH_2"/>
    <property type="match status" value="1"/>
</dbReference>
<keyword evidence="3" id="KW-0288">FMN</keyword>
<dbReference type="EMBL" id="MBFE02000009">
    <property type="protein sequence ID" value="MUO43037.1"/>
    <property type="molecule type" value="Genomic_DNA"/>
</dbReference>
<comment type="caution">
    <text evidence="6">The sequence shown here is derived from an EMBL/GenBank/DDBJ whole genome shotgun (WGS) entry which is preliminary data.</text>
</comment>
<keyword evidence="7" id="KW-1185">Reference proteome</keyword>
<feature type="domain" description="FMN hydroxy acid dehydrogenase" evidence="5">
    <location>
        <begin position="18"/>
        <end position="270"/>
    </location>
</feature>
<dbReference type="InterPro" id="IPR013785">
    <property type="entry name" value="Aldolase_TIM"/>
</dbReference>
<dbReference type="PANTHER" id="PTHR10578">
    <property type="entry name" value="S -2-HYDROXY-ACID OXIDASE-RELATED"/>
    <property type="match status" value="1"/>
</dbReference>
<dbReference type="InterPro" id="IPR037396">
    <property type="entry name" value="FMN_HAD"/>
</dbReference>
<protein>
    <recommendedName>
        <fullName evidence="5">FMN hydroxy acid dehydrogenase domain-containing protein</fullName>
    </recommendedName>
</protein>
<dbReference type="Gene3D" id="3.20.20.70">
    <property type="entry name" value="Aldolase class I"/>
    <property type="match status" value="1"/>
</dbReference>
<dbReference type="SUPFAM" id="SSF51395">
    <property type="entry name" value="FMN-linked oxidoreductases"/>
    <property type="match status" value="1"/>
</dbReference>
<sequence length="270" mass="29852">MDDARSKVPILIKRHERNIALEAGNISDLRQTARRRLPKGLFEFFDRGSEDETALRAARLAFDDLRIRPQVMVDVSACRTDVTLFGKSLDAPIIAAPTGIGDLLWPDGELALAKAAGSARLPFVLSMSSTTSLERLSALDVGQFWFQLYLWDDRRHSQEVVQRAQAAGASTLVLTVDTAVTANREYNARNGFGLRSGLRLTSHAIRDGFPPWSCDIGPIGGCWRMKTIRLSSPDRFSRVRDGRQSRRPQPGTTCAGCGKSGTARCWSRAY</sequence>
<evidence type="ECO:0000259" key="5">
    <source>
        <dbReference type="PROSITE" id="PS51349"/>
    </source>
</evidence>
<dbReference type="Proteomes" id="UP000179454">
    <property type="component" value="Unassembled WGS sequence"/>
</dbReference>
<dbReference type="Pfam" id="PF01070">
    <property type="entry name" value="FMN_dh"/>
    <property type="match status" value="1"/>
</dbReference>
<evidence type="ECO:0000256" key="1">
    <source>
        <dbReference type="ARBA" id="ARBA00001917"/>
    </source>
</evidence>
<keyword evidence="4" id="KW-0560">Oxidoreductase</keyword>
<proteinExistence type="predicted"/>
<reference evidence="6" key="1">
    <citation type="submission" date="2019-11" db="EMBL/GenBank/DDBJ databases">
        <title>Whole-genome sequencing of Allorhizobium vitis.</title>
        <authorList>
            <person name="Gan H.M."/>
            <person name="Savka M.A."/>
        </authorList>
    </citation>
    <scope>NUCLEOTIDE SEQUENCE [LARGE SCALE GENOMIC DNA]</scope>
    <source>
        <strain evidence="6">T1/7</strain>
    </source>
</reference>
<evidence type="ECO:0000256" key="2">
    <source>
        <dbReference type="ARBA" id="ARBA00022630"/>
    </source>
</evidence>
<evidence type="ECO:0000313" key="6">
    <source>
        <dbReference type="EMBL" id="MUO43037.1"/>
    </source>
</evidence>
<dbReference type="InterPro" id="IPR000262">
    <property type="entry name" value="FMN-dep_DH"/>
</dbReference>
<evidence type="ECO:0000256" key="3">
    <source>
        <dbReference type="ARBA" id="ARBA00022643"/>
    </source>
</evidence>
<comment type="cofactor">
    <cofactor evidence="1">
        <name>FMN</name>
        <dbReference type="ChEBI" id="CHEBI:58210"/>
    </cofactor>
</comment>
<evidence type="ECO:0000313" key="7">
    <source>
        <dbReference type="Proteomes" id="UP000179454"/>
    </source>
</evidence>
<gene>
    <name evidence="6" type="ORF">BBL17_014725</name>
</gene>
<accession>A0ABW9TF02</accession>
<name>A0ABW9TF02_AGRVI</name>
<organism evidence="6 7">
    <name type="scientific">Agrobacterium vitis</name>
    <name type="common">Rhizobium vitis</name>
    <dbReference type="NCBI Taxonomy" id="373"/>
    <lineage>
        <taxon>Bacteria</taxon>
        <taxon>Pseudomonadati</taxon>
        <taxon>Pseudomonadota</taxon>
        <taxon>Alphaproteobacteria</taxon>
        <taxon>Hyphomicrobiales</taxon>
        <taxon>Rhizobiaceae</taxon>
        <taxon>Rhizobium/Agrobacterium group</taxon>
        <taxon>Agrobacterium</taxon>
    </lineage>
</organism>
<keyword evidence="2" id="KW-0285">Flavoprotein</keyword>
<dbReference type="PANTHER" id="PTHR10578:SF107">
    <property type="entry name" value="2-HYDROXYACID OXIDASE 1"/>
    <property type="match status" value="1"/>
</dbReference>